<dbReference type="Proteomes" id="UP001281761">
    <property type="component" value="Unassembled WGS sequence"/>
</dbReference>
<dbReference type="EMBL" id="JARBJD010000272">
    <property type="protein sequence ID" value="KAK2945105.1"/>
    <property type="molecule type" value="Genomic_DNA"/>
</dbReference>
<keyword evidence="2" id="KW-1185">Reference proteome</keyword>
<evidence type="ECO:0000313" key="2">
    <source>
        <dbReference type="Proteomes" id="UP001281761"/>
    </source>
</evidence>
<gene>
    <name evidence="1" type="ORF">BLNAU_19954</name>
</gene>
<comment type="caution">
    <text evidence="1">The sequence shown here is derived from an EMBL/GenBank/DDBJ whole genome shotgun (WGS) entry which is preliminary data.</text>
</comment>
<proteinExistence type="predicted"/>
<name>A0ABQ9X065_9EUKA</name>
<organism evidence="1 2">
    <name type="scientific">Blattamonas nauphoetae</name>
    <dbReference type="NCBI Taxonomy" id="2049346"/>
    <lineage>
        <taxon>Eukaryota</taxon>
        <taxon>Metamonada</taxon>
        <taxon>Preaxostyla</taxon>
        <taxon>Oxymonadida</taxon>
        <taxon>Blattamonas</taxon>
    </lineage>
</organism>
<accession>A0ABQ9X065</accession>
<protein>
    <submittedName>
        <fullName evidence="1">Uncharacterized protein</fullName>
    </submittedName>
</protein>
<reference evidence="1 2" key="1">
    <citation type="journal article" date="2022" name="bioRxiv">
        <title>Genomics of Preaxostyla Flagellates Illuminates Evolutionary Transitions and the Path Towards Mitochondrial Loss.</title>
        <authorList>
            <person name="Novak L.V.F."/>
            <person name="Treitli S.C."/>
            <person name="Pyrih J."/>
            <person name="Halakuc P."/>
            <person name="Pipaliya S.V."/>
            <person name="Vacek V."/>
            <person name="Brzon O."/>
            <person name="Soukal P."/>
            <person name="Eme L."/>
            <person name="Dacks J.B."/>
            <person name="Karnkowska A."/>
            <person name="Elias M."/>
            <person name="Hampl V."/>
        </authorList>
    </citation>
    <scope>NUCLEOTIDE SEQUENCE [LARGE SCALE GENOMIC DNA]</scope>
    <source>
        <strain evidence="1">NAU3</strain>
        <tissue evidence="1">Gut</tissue>
    </source>
</reference>
<evidence type="ECO:0000313" key="1">
    <source>
        <dbReference type="EMBL" id="KAK2945105.1"/>
    </source>
</evidence>
<sequence length="120" mass="13611">MSSAKRYNDLHAFINWDPKSDMTNEEMSHIFLSLVEMVKTGCQFDEPLSEKAKLYLKTITPHSEEKFVEAFRILFSSQNADILKTALKFVEDVILSTTPSVLLQLIQADLVTLVVTTLNS</sequence>